<keyword evidence="10" id="KW-1185">Reference proteome</keyword>
<dbReference type="InterPro" id="IPR006299">
    <property type="entry name" value="FlgC"/>
</dbReference>
<evidence type="ECO:0000256" key="1">
    <source>
        <dbReference type="ARBA" id="ARBA00004117"/>
    </source>
</evidence>
<evidence type="ECO:0000259" key="8">
    <source>
        <dbReference type="Pfam" id="PF06429"/>
    </source>
</evidence>
<proteinExistence type="inferred from homology"/>
<dbReference type="Pfam" id="PF06429">
    <property type="entry name" value="Flg_bbr_C"/>
    <property type="match status" value="1"/>
</dbReference>
<dbReference type="AlphaFoldDB" id="A0A2S6NIB7"/>
<comment type="subcellular location">
    <subcellularLocation>
        <location evidence="1 6">Bacterial flagellum basal body</location>
    </subcellularLocation>
</comment>
<dbReference type="RefSeq" id="WP_104518953.1">
    <property type="nucleotide sequence ID" value="NZ_NHRY01000114.1"/>
</dbReference>
<dbReference type="OrthoDB" id="9813951at2"/>
<keyword evidence="9" id="KW-0282">Flagellum</keyword>
<accession>A0A2S6NIB7</accession>
<sequence>MAGDLNTTLEISASGMDAQTARLRVIAQNIANQNSTGASPGADPYRRKTITFESALDRAAGVDTVRVKSIGVDTSDLPLRYDPSNPAANAQGYVKLPNVNTFIEVMDMREAEHAYSANLAVMQATRSMLNQTIGLLK</sequence>
<evidence type="ECO:0000256" key="6">
    <source>
        <dbReference type="RuleBase" id="RU362062"/>
    </source>
</evidence>
<dbReference type="InterPro" id="IPR001444">
    <property type="entry name" value="Flag_bb_rod_N"/>
</dbReference>
<evidence type="ECO:0000256" key="4">
    <source>
        <dbReference type="ARBA" id="ARBA00023143"/>
    </source>
</evidence>
<dbReference type="Proteomes" id="UP000239724">
    <property type="component" value="Unassembled WGS sequence"/>
</dbReference>
<dbReference type="PANTHER" id="PTHR30435:SF2">
    <property type="entry name" value="FLAGELLAR BASAL-BODY ROD PROTEIN FLGC"/>
    <property type="match status" value="1"/>
</dbReference>
<evidence type="ECO:0000256" key="3">
    <source>
        <dbReference type="ARBA" id="ARBA00017941"/>
    </source>
</evidence>
<dbReference type="PANTHER" id="PTHR30435">
    <property type="entry name" value="FLAGELLAR PROTEIN"/>
    <property type="match status" value="1"/>
</dbReference>
<comment type="subunit">
    <text evidence="5 6">The basal body constitutes a major portion of the flagellar organelle and consists of four rings (L,P,S, and M) mounted on a central rod. The rod consists of about 26 subunits of FlgG in the distal portion, and FlgB, FlgC and FlgF are thought to build up the proximal portion of the rod with about 6 subunits each.</text>
</comment>
<evidence type="ECO:0000259" key="7">
    <source>
        <dbReference type="Pfam" id="PF00460"/>
    </source>
</evidence>
<dbReference type="Pfam" id="PF00460">
    <property type="entry name" value="Flg_bb_rod"/>
    <property type="match status" value="1"/>
</dbReference>
<feature type="domain" description="Flagellar basal-body/hook protein C-terminal" evidence="8">
    <location>
        <begin position="90"/>
        <end position="134"/>
    </location>
</feature>
<dbReference type="GO" id="GO:0030694">
    <property type="term" value="C:bacterial-type flagellum basal body, rod"/>
    <property type="evidence" value="ECO:0007669"/>
    <property type="project" value="UniProtKB-UniRule"/>
</dbReference>
<gene>
    <name evidence="9" type="ORF">CCS01_11280</name>
</gene>
<organism evidence="9 10">
    <name type="scientific">Rhodopila globiformis</name>
    <name type="common">Rhodopseudomonas globiformis</name>
    <dbReference type="NCBI Taxonomy" id="1071"/>
    <lineage>
        <taxon>Bacteria</taxon>
        <taxon>Pseudomonadati</taxon>
        <taxon>Pseudomonadota</taxon>
        <taxon>Alphaproteobacteria</taxon>
        <taxon>Acetobacterales</taxon>
        <taxon>Acetobacteraceae</taxon>
        <taxon>Rhodopila</taxon>
    </lineage>
</organism>
<dbReference type="NCBIfam" id="TIGR01395">
    <property type="entry name" value="FlgC"/>
    <property type="match status" value="1"/>
</dbReference>
<dbReference type="InterPro" id="IPR010930">
    <property type="entry name" value="Flg_bb/hook_C_dom"/>
</dbReference>
<dbReference type="GO" id="GO:0071978">
    <property type="term" value="P:bacterial-type flagellum-dependent swarming motility"/>
    <property type="evidence" value="ECO:0007669"/>
    <property type="project" value="TreeGrafter"/>
</dbReference>
<comment type="similarity">
    <text evidence="2">Belongs to the flagella basal body rod proteins family.</text>
</comment>
<evidence type="ECO:0000313" key="9">
    <source>
        <dbReference type="EMBL" id="PPQ34346.1"/>
    </source>
</evidence>
<evidence type="ECO:0000313" key="10">
    <source>
        <dbReference type="Proteomes" id="UP000239724"/>
    </source>
</evidence>
<evidence type="ECO:0000256" key="5">
    <source>
        <dbReference type="ARBA" id="ARBA00025933"/>
    </source>
</evidence>
<dbReference type="EMBL" id="NHRY01000114">
    <property type="protein sequence ID" value="PPQ34346.1"/>
    <property type="molecule type" value="Genomic_DNA"/>
</dbReference>
<reference evidence="9 10" key="1">
    <citation type="journal article" date="2018" name="Arch. Microbiol.">
        <title>New insights into the metabolic potential of the phototrophic purple bacterium Rhodopila globiformis DSM 161(T) from its draft genome sequence and evidence for a vanadium-dependent nitrogenase.</title>
        <authorList>
            <person name="Imhoff J.F."/>
            <person name="Rahn T."/>
            <person name="Kunzel S."/>
            <person name="Neulinger S.C."/>
        </authorList>
    </citation>
    <scope>NUCLEOTIDE SEQUENCE [LARGE SCALE GENOMIC DNA]</scope>
    <source>
        <strain evidence="9 10">DSM 161</strain>
    </source>
</reference>
<feature type="domain" description="Flagellar basal body rod protein N-terminal" evidence="7">
    <location>
        <begin position="9"/>
        <end position="38"/>
    </location>
</feature>
<name>A0A2S6NIB7_RHOGL</name>
<protein>
    <recommendedName>
        <fullName evidence="3 6">Flagellar basal-body rod protein FlgC</fullName>
    </recommendedName>
</protein>
<keyword evidence="9" id="KW-0966">Cell projection</keyword>
<keyword evidence="9" id="KW-0969">Cilium</keyword>
<keyword evidence="4 6" id="KW-0975">Bacterial flagellum</keyword>
<comment type="caution">
    <text evidence="9">The sequence shown here is derived from an EMBL/GenBank/DDBJ whole genome shotgun (WGS) entry which is preliminary data.</text>
</comment>
<evidence type="ECO:0000256" key="2">
    <source>
        <dbReference type="ARBA" id="ARBA00009677"/>
    </source>
</evidence>